<evidence type="ECO:0000313" key="1">
    <source>
        <dbReference type="EMBL" id="MXO83246.1"/>
    </source>
</evidence>
<comment type="caution">
    <text evidence="1">The sequence shown here is derived from an EMBL/GenBank/DDBJ whole genome shotgun (WGS) entry which is preliminary data.</text>
</comment>
<gene>
    <name evidence="1" type="ORF">GRI35_07685</name>
</gene>
<protein>
    <submittedName>
        <fullName evidence="1">Uncharacterized protein</fullName>
    </submittedName>
</protein>
<evidence type="ECO:0000313" key="2">
    <source>
        <dbReference type="Proteomes" id="UP000460290"/>
    </source>
</evidence>
<dbReference type="PROSITE" id="PS51257">
    <property type="entry name" value="PROKAR_LIPOPROTEIN"/>
    <property type="match status" value="1"/>
</dbReference>
<reference evidence="1 2" key="1">
    <citation type="submission" date="2019-12" db="EMBL/GenBank/DDBJ databases">
        <title>Genomic-based taxomic classification of the family Erythrobacteraceae.</title>
        <authorList>
            <person name="Xu L."/>
        </authorList>
    </citation>
    <scope>NUCLEOTIDE SEQUENCE [LARGE SCALE GENOMIC DNA]</scope>
    <source>
        <strain evidence="1 2">KCTC 42006</strain>
    </source>
</reference>
<dbReference type="EMBL" id="WTYZ01000001">
    <property type="protein sequence ID" value="MXO83246.1"/>
    <property type="molecule type" value="Genomic_DNA"/>
</dbReference>
<sequence length="194" mass="21606">MQLRFVATLAVFAALACSQPTDVEKNVADFEEKECIEPAVYRFDAVSSDQTDNRRVVIDFKNGDYGTVTQGGPEIFGHVGTGRITNCSTDEFHCLDAGLLFILPKGERVSFELREGLNCKVQAESSRTTVSCFLIDELVWRLRKTEAGVDQIERFFPEEPDFNSVFRSLDQPLPFPPCQPQLDALSTASPFAAE</sequence>
<dbReference type="RefSeq" id="WP_160613617.1">
    <property type="nucleotide sequence ID" value="NZ_JAUFQM010000001.1"/>
</dbReference>
<dbReference type="AlphaFoldDB" id="A0A844Z7M6"/>
<organism evidence="1 2">
    <name type="scientific">Pontixanthobacter aestiaquae</name>
    <dbReference type="NCBI Taxonomy" id="1509367"/>
    <lineage>
        <taxon>Bacteria</taxon>
        <taxon>Pseudomonadati</taxon>
        <taxon>Pseudomonadota</taxon>
        <taxon>Alphaproteobacteria</taxon>
        <taxon>Sphingomonadales</taxon>
        <taxon>Erythrobacteraceae</taxon>
        <taxon>Pontixanthobacter</taxon>
    </lineage>
</organism>
<name>A0A844Z7M6_9SPHN</name>
<accession>A0A844Z7M6</accession>
<keyword evidence="2" id="KW-1185">Reference proteome</keyword>
<proteinExistence type="predicted"/>
<dbReference type="Proteomes" id="UP000460290">
    <property type="component" value="Unassembled WGS sequence"/>
</dbReference>